<protein>
    <submittedName>
        <fullName evidence="2">Uncharacterized protein</fullName>
    </submittedName>
</protein>
<evidence type="ECO:0000313" key="3">
    <source>
        <dbReference type="Proteomes" id="UP001642484"/>
    </source>
</evidence>
<feature type="region of interest" description="Disordered" evidence="1">
    <location>
        <begin position="1"/>
        <end position="37"/>
    </location>
</feature>
<keyword evidence="3" id="KW-1185">Reference proteome</keyword>
<evidence type="ECO:0000256" key="1">
    <source>
        <dbReference type="SAM" id="MobiDB-lite"/>
    </source>
</evidence>
<accession>A0ABP0QF94</accession>
<name>A0ABP0QF94_9DINO</name>
<gene>
    <name evidence="2" type="ORF">CCMP2556_LOCUS41988</name>
</gene>
<dbReference type="Proteomes" id="UP001642484">
    <property type="component" value="Unassembled WGS sequence"/>
</dbReference>
<evidence type="ECO:0000313" key="2">
    <source>
        <dbReference type="EMBL" id="CAK9086703.1"/>
    </source>
</evidence>
<proteinExistence type="predicted"/>
<reference evidence="2 3" key="1">
    <citation type="submission" date="2024-02" db="EMBL/GenBank/DDBJ databases">
        <authorList>
            <person name="Chen Y."/>
            <person name="Shah S."/>
            <person name="Dougan E. K."/>
            <person name="Thang M."/>
            <person name="Chan C."/>
        </authorList>
    </citation>
    <scope>NUCLEOTIDE SEQUENCE [LARGE SCALE GENOMIC DNA]</scope>
</reference>
<organism evidence="2 3">
    <name type="scientific">Durusdinium trenchii</name>
    <dbReference type="NCBI Taxonomy" id="1381693"/>
    <lineage>
        <taxon>Eukaryota</taxon>
        <taxon>Sar</taxon>
        <taxon>Alveolata</taxon>
        <taxon>Dinophyceae</taxon>
        <taxon>Suessiales</taxon>
        <taxon>Symbiodiniaceae</taxon>
        <taxon>Durusdinium</taxon>
    </lineage>
</organism>
<sequence length="166" mass="18127">MRSSRTQKPQNHKTQNHKTQTSPSTTTHDARTHDRRRDRALETIARARIATCGPRRNIVTFSGGCSWGQPGAHQSPSRLMQPVAALRTKLPLAARMTSAGHASDWMCGLLGPIWHRHATFAKIDLLQDEGAQNYAVHARAVAAGGTSEAAPSRMFCHQNLLAQGSC</sequence>
<feature type="compositionally biased region" description="Basic and acidic residues" evidence="1">
    <location>
        <begin position="28"/>
        <end position="37"/>
    </location>
</feature>
<dbReference type="EMBL" id="CAXAMN010024439">
    <property type="protein sequence ID" value="CAK9086703.1"/>
    <property type="molecule type" value="Genomic_DNA"/>
</dbReference>
<comment type="caution">
    <text evidence="2">The sequence shown here is derived from an EMBL/GenBank/DDBJ whole genome shotgun (WGS) entry which is preliminary data.</text>
</comment>